<dbReference type="InterPro" id="IPR010255">
    <property type="entry name" value="Haem_peroxidase_sf"/>
</dbReference>
<gene>
    <name evidence="10" type="ORF">GQ607_015554</name>
</gene>
<evidence type="ECO:0000256" key="1">
    <source>
        <dbReference type="ARBA" id="ARBA00000189"/>
    </source>
</evidence>
<dbReference type="AlphaFoldDB" id="A0A8H3W2V5"/>
<keyword evidence="6" id="KW-0408">Iron</keyword>
<sequence length="261" mass="27638">MPSFRNFTSLLPILLSVIATSHAHVCPPVWTKVAADLKATFAGCSPEARQAIRASFHDCFPGACDGSLILANEYLDREENIQIQPICDTLGQKAVEYSVGTADMIQAAASLAVAACGGPKTYLWVGRKDSSVPNPEGVLPTQDSDAATQINAFKKKGFTATDLVALLGAHSAGTSLQELAFDSTPDKLDSTTFYPETVKETSPTSLGSDVAVSNATETKNIWKGFGTSQARWNTAFKLAMAKMSILGNDLGKLADCSKLVS</sequence>
<dbReference type="EC" id="1.11.1.-" evidence="8"/>
<dbReference type="PRINTS" id="PR00458">
    <property type="entry name" value="PEROXIDASE"/>
</dbReference>
<evidence type="ECO:0000256" key="3">
    <source>
        <dbReference type="ARBA" id="ARBA00001970"/>
    </source>
</evidence>
<comment type="cofactor">
    <cofactor evidence="3">
        <name>heme b</name>
        <dbReference type="ChEBI" id="CHEBI:60344"/>
    </cofactor>
</comment>
<dbReference type="GO" id="GO:0006979">
    <property type="term" value="P:response to oxidative stress"/>
    <property type="evidence" value="ECO:0007669"/>
    <property type="project" value="InterPro"/>
</dbReference>
<dbReference type="Proteomes" id="UP000434172">
    <property type="component" value="Unassembled WGS sequence"/>
</dbReference>
<evidence type="ECO:0000313" key="11">
    <source>
        <dbReference type="Proteomes" id="UP000434172"/>
    </source>
</evidence>
<dbReference type="Gene3D" id="1.10.520.10">
    <property type="match status" value="1"/>
</dbReference>
<evidence type="ECO:0000256" key="5">
    <source>
        <dbReference type="ARBA" id="ARBA00022723"/>
    </source>
</evidence>
<name>A0A8H3W2V5_9PEZI</name>
<feature type="chain" id="PRO_5034933819" description="Peroxidase" evidence="8">
    <location>
        <begin position="24"/>
        <end position="261"/>
    </location>
</feature>
<evidence type="ECO:0000256" key="8">
    <source>
        <dbReference type="RuleBase" id="RU363051"/>
    </source>
</evidence>
<evidence type="ECO:0000313" key="10">
    <source>
        <dbReference type="EMBL" id="KAF0317238.1"/>
    </source>
</evidence>
<dbReference type="PROSITE" id="PS50873">
    <property type="entry name" value="PEROXIDASE_4"/>
    <property type="match status" value="1"/>
</dbReference>
<dbReference type="PANTHER" id="PTHR31517:SF48">
    <property type="entry name" value="PEROXIDASE 16-RELATED"/>
    <property type="match status" value="1"/>
</dbReference>
<evidence type="ECO:0000259" key="9">
    <source>
        <dbReference type="PROSITE" id="PS50873"/>
    </source>
</evidence>
<comment type="similarity">
    <text evidence="7">Belongs to the peroxidase family.</text>
</comment>
<evidence type="ECO:0000256" key="2">
    <source>
        <dbReference type="ARBA" id="ARBA00001913"/>
    </source>
</evidence>
<dbReference type="GO" id="GO:0046872">
    <property type="term" value="F:metal ion binding"/>
    <property type="evidence" value="ECO:0007669"/>
    <property type="project" value="UniProtKB-UniRule"/>
</dbReference>
<protein>
    <recommendedName>
        <fullName evidence="8">Peroxidase</fullName>
        <ecNumber evidence="8">1.11.1.-</ecNumber>
    </recommendedName>
</protein>
<evidence type="ECO:0000256" key="7">
    <source>
        <dbReference type="RuleBase" id="RU004241"/>
    </source>
</evidence>
<dbReference type="GO" id="GO:0140825">
    <property type="term" value="F:lactoperoxidase activity"/>
    <property type="evidence" value="ECO:0007669"/>
    <property type="project" value="UniProtKB-EC"/>
</dbReference>
<dbReference type="PRINTS" id="PR00461">
    <property type="entry name" value="PLPEROXIDASE"/>
</dbReference>
<comment type="catalytic activity">
    <reaction evidence="1">
        <text>2 a phenolic donor + H2O2 = 2 a phenolic radical donor + 2 H2O</text>
        <dbReference type="Rhea" id="RHEA:56136"/>
        <dbReference type="ChEBI" id="CHEBI:15377"/>
        <dbReference type="ChEBI" id="CHEBI:16240"/>
        <dbReference type="ChEBI" id="CHEBI:139520"/>
        <dbReference type="ChEBI" id="CHEBI:139521"/>
        <dbReference type="EC" id="1.11.1.7"/>
    </reaction>
</comment>
<dbReference type="InterPro" id="IPR002016">
    <property type="entry name" value="Haem_peroxidase"/>
</dbReference>
<keyword evidence="8" id="KW-0560">Oxidoreductase</keyword>
<dbReference type="PANTHER" id="PTHR31517">
    <property type="match status" value="1"/>
</dbReference>
<evidence type="ECO:0000256" key="4">
    <source>
        <dbReference type="ARBA" id="ARBA00022559"/>
    </source>
</evidence>
<dbReference type="InterPro" id="IPR000823">
    <property type="entry name" value="Peroxidase_pln"/>
</dbReference>
<dbReference type="GO" id="GO:0020037">
    <property type="term" value="F:heme binding"/>
    <property type="evidence" value="ECO:0007669"/>
    <property type="project" value="UniProtKB-UniRule"/>
</dbReference>
<keyword evidence="11" id="KW-1185">Reference proteome</keyword>
<feature type="signal peptide" evidence="8">
    <location>
        <begin position="1"/>
        <end position="23"/>
    </location>
</feature>
<feature type="domain" description="Plant heme peroxidase family profile" evidence="9">
    <location>
        <begin position="22"/>
        <end position="261"/>
    </location>
</feature>
<comment type="cofactor">
    <cofactor evidence="2">
        <name>Ca(2+)</name>
        <dbReference type="ChEBI" id="CHEBI:29108"/>
    </cofactor>
</comment>
<dbReference type="SUPFAM" id="SSF48113">
    <property type="entry name" value="Heme-dependent peroxidases"/>
    <property type="match status" value="1"/>
</dbReference>
<evidence type="ECO:0000256" key="6">
    <source>
        <dbReference type="ARBA" id="ARBA00023004"/>
    </source>
</evidence>
<keyword evidence="4 8" id="KW-0575">Peroxidase</keyword>
<proteinExistence type="inferred from homology"/>
<accession>A0A8H3W2V5</accession>
<keyword evidence="5" id="KW-0479">Metal-binding</keyword>
<dbReference type="OrthoDB" id="2113341at2759"/>
<comment type="caution">
    <text evidence="10">The sequence shown here is derived from an EMBL/GenBank/DDBJ whole genome shotgun (WGS) entry which is preliminary data.</text>
</comment>
<dbReference type="Pfam" id="PF00141">
    <property type="entry name" value="peroxidase"/>
    <property type="match status" value="1"/>
</dbReference>
<keyword evidence="8" id="KW-0732">Signal</keyword>
<dbReference type="Gene3D" id="1.10.420.10">
    <property type="entry name" value="Peroxidase, domain 2"/>
    <property type="match status" value="1"/>
</dbReference>
<reference evidence="10 11" key="1">
    <citation type="submission" date="2019-12" db="EMBL/GenBank/DDBJ databases">
        <title>A genome sequence resource for the geographically widespread anthracnose pathogen Colletotrichum asianum.</title>
        <authorList>
            <person name="Meng Y."/>
        </authorList>
    </citation>
    <scope>NUCLEOTIDE SEQUENCE [LARGE SCALE GENOMIC DNA]</scope>
    <source>
        <strain evidence="10 11">ICMP 18580</strain>
    </source>
</reference>
<organism evidence="10 11">
    <name type="scientific">Colletotrichum asianum</name>
    <dbReference type="NCBI Taxonomy" id="702518"/>
    <lineage>
        <taxon>Eukaryota</taxon>
        <taxon>Fungi</taxon>
        <taxon>Dikarya</taxon>
        <taxon>Ascomycota</taxon>
        <taxon>Pezizomycotina</taxon>
        <taxon>Sordariomycetes</taxon>
        <taxon>Hypocreomycetidae</taxon>
        <taxon>Glomerellales</taxon>
        <taxon>Glomerellaceae</taxon>
        <taxon>Colletotrichum</taxon>
        <taxon>Colletotrichum gloeosporioides species complex</taxon>
    </lineage>
</organism>
<dbReference type="EMBL" id="WOWK01000135">
    <property type="protein sequence ID" value="KAF0317238.1"/>
    <property type="molecule type" value="Genomic_DNA"/>
</dbReference>